<reference evidence="2 3" key="1">
    <citation type="submission" date="2014-05" db="EMBL/GenBank/DDBJ databases">
        <authorList>
            <person name="Daugherty S.C."/>
            <person name="Tallon L.J."/>
            <person name="Sadzewicz L."/>
            <person name="Kilian M."/>
            <person name="Tettelin H."/>
        </authorList>
    </citation>
    <scope>NUCLEOTIDE SEQUENCE [LARGE SCALE GENOMIC DNA]</scope>
    <source>
        <strain evidence="2 3">SK578</strain>
    </source>
</reference>
<keyword evidence="1" id="KW-0472">Membrane</keyword>
<evidence type="ECO:0000313" key="3">
    <source>
        <dbReference type="Proteomes" id="UP000028089"/>
    </source>
</evidence>
<evidence type="ECO:0000313" key="2">
    <source>
        <dbReference type="EMBL" id="KEQ45663.1"/>
    </source>
</evidence>
<dbReference type="EMBL" id="JPFY01000012">
    <property type="protein sequence ID" value="KEQ45663.1"/>
    <property type="molecule type" value="Genomic_DNA"/>
</dbReference>
<comment type="caution">
    <text evidence="2">The sequence shown here is derived from an EMBL/GenBank/DDBJ whole genome shotgun (WGS) entry which is preliminary data.</text>
</comment>
<proteinExistence type="predicted"/>
<feature type="transmembrane region" description="Helical" evidence="1">
    <location>
        <begin position="52"/>
        <end position="73"/>
    </location>
</feature>
<dbReference type="PATRIC" id="fig|28037.93.peg.486"/>
<organism evidence="2 3">
    <name type="scientific">Streptococcus mitis</name>
    <dbReference type="NCBI Taxonomy" id="28037"/>
    <lineage>
        <taxon>Bacteria</taxon>
        <taxon>Bacillati</taxon>
        <taxon>Bacillota</taxon>
        <taxon>Bacilli</taxon>
        <taxon>Lactobacillales</taxon>
        <taxon>Streptococcaceae</taxon>
        <taxon>Streptococcus</taxon>
        <taxon>Streptococcus mitis group</taxon>
    </lineage>
</organism>
<keyword evidence="1" id="KW-1133">Transmembrane helix</keyword>
<keyword evidence="1" id="KW-0812">Transmembrane</keyword>
<accession>A0A081QRU0</accession>
<dbReference type="AlphaFoldDB" id="A0A081QRU0"/>
<feature type="transmembrane region" description="Helical" evidence="1">
    <location>
        <begin position="85"/>
        <end position="105"/>
    </location>
</feature>
<evidence type="ECO:0000256" key="1">
    <source>
        <dbReference type="SAM" id="Phobius"/>
    </source>
</evidence>
<feature type="transmembrane region" description="Helical" evidence="1">
    <location>
        <begin position="111"/>
        <end position="134"/>
    </location>
</feature>
<gene>
    <name evidence="2" type="ORF">SK578_0507</name>
</gene>
<dbReference type="RefSeq" id="WP_042750358.1">
    <property type="nucleotide sequence ID" value="NZ_JPFY01000012.1"/>
</dbReference>
<dbReference type="Proteomes" id="UP000028089">
    <property type="component" value="Unassembled WGS sequence"/>
</dbReference>
<feature type="transmembrane region" description="Helical" evidence="1">
    <location>
        <begin position="24"/>
        <end position="46"/>
    </location>
</feature>
<feature type="transmembrane region" description="Helical" evidence="1">
    <location>
        <begin position="179"/>
        <end position="197"/>
    </location>
</feature>
<name>A0A081QRU0_STRMT</name>
<protein>
    <submittedName>
        <fullName evidence="2">Putative membrane protein</fullName>
    </submittedName>
</protein>
<sequence length="221" mass="25429">MREKYYEFLNMAVVDTRSIKNSDFLRSVAIEVIFSLLIFIGSFFIKEESHDMSIIIFHITIYHILVLLVMFLIFQKFSKSKLLQLIPASSVLISHVELLFGSSLFLGKNYWSIFIMLMGLSFIFQILTLVYQLLIVPKAKTLPSGEFRKTILHIPPLIVASLAAILAIIGRLFMLPVIYAIPCVVGLSIACLPFYWLEYARVFTGWKKKSTKNFIYRGEIK</sequence>
<feature type="transmembrane region" description="Helical" evidence="1">
    <location>
        <begin position="154"/>
        <end position="173"/>
    </location>
</feature>